<dbReference type="OrthoDB" id="9767875at2"/>
<evidence type="ECO:0000313" key="3">
    <source>
        <dbReference type="Proteomes" id="UP000095412"/>
    </source>
</evidence>
<protein>
    <submittedName>
        <fullName evidence="1">Accessory Sec system asp1</fullName>
    </submittedName>
</protein>
<dbReference type="NCBIfam" id="TIGR03713">
    <property type="entry name" value="acc_sec_asp1"/>
    <property type="match status" value="1"/>
</dbReference>
<reference evidence="1 4" key="1">
    <citation type="submission" date="2016-09" db="EMBL/GenBank/DDBJ databases">
        <authorList>
            <consortium name="Pathogen Informatics"/>
        </authorList>
    </citation>
    <scope>NUCLEOTIDE SEQUENCE [LARGE SCALE GENOMIC DNA]</scope>
    <source>
        <strain evidence="1 4">82B</strain>
    </source>
</reference>
<gene>
    <name evidence="1" type="ORF">SAMEA2297795_00955</name>
    <name evidence="2" type="ORF">SAMEA2297796_01248</name>
</gene>
<dbReference type="AlphaFoldDB" id="A0A1D4K0K7"/>
<sequence>MKYFIPAWYDKEVWWRNQSVPFYHQRKVSEFDEMISLMHMHHQNKVGFQTLILNYHPDLRTFLHRHDLFEINYWSLFDDIQGFQHQTPKPIDFKELKWPEGTEFVYTPYLVRCITGKNEYSNVYFNQDGYIVWIEVFEHKVRMKRYILDDRGFLSAIRYFDSDGQPDKQEYMTINGDCILTENIKNNEVTVTETYLEMFNASSYARMDLLIQEKLAAYVTKRKDVNTVIIAADERHNTFLSSTLESFKICFSIFKNRNYPMSEMQLSSIKHSDYWLVDLVDSEQMLEKYKMQQDLASKIMRITPFDAQVFPNISSQLYETYIGIWIDGLSDEILQTLLNQMRIYIGQNDDMRIILLSQKEVKDAPTWLKDQIKEINDGRNTIGETEDGIAALLAEEEEYMTVIELEHVPFETDIIEIVSKLRIIIDLNQEPNLFLQISSISACIPQINIRHTDYVKDKVNGLVISDISSVLPALDYFLEHLKNWNYAYAYSIKLVEAFASEKIIERLNHFIEGDL</sequence>
<evidence type="ECO:0000313" key="1">
    <source>
        <dbReference type="EMBL" id="SCS67520.1"/>
    </source>
</evidence>
<evidence type="ECO:0000313" key="2">
    <source>
        <dbReference type="EMBL" id="SCS85374.1"/>
    </source>
</evidence>
<dbReference type="Proteomes" id="UP000095768">
    <property type="component" value="Unassembled WGS sequence"/>
</dbReference>
<evidence type="ECO:0000313" key="4">
    <source>
        <dbReference type="Proteomes" id="UP000095768"/>
    </source>
</evidence>
<name>A0A1D4K0K7_9STAP</name>
<reference evidence="2 3" key="2">
    <citation type="submission" date="2016-09" db="EMBL/GenBank/DDBJ databases">
        <authorList>
            <consortium name="Pathogen Informatics"/>
            <person name="Sun Q."/>
            <person name="Inoue M."/>
        </authorList>
    </citation>
    <scope>NUCLEOTIDE SEQUENCE [LARGE SCALE GENOMIC DNA]</scope>
    <source>
        <strain evidence="2 3">82C</strain>
    </source>
</reference>
<dbReference type="GO" id="GO:0015031">
    <property type="term" value="P:protein transport"/>
    <property type="evidence" value="ECO:0007669"/>
    <property type="project" value="InterPro"/>
</dbReference>
<dbReference type="EMBL" id="FMPI01000007">
    <property type="protein sequence ID" value="SCS85374.1"/>
    <property type="molecule type" value="Genomic_DNA"/>
</dbReference>
<dbReference type="InterPro" id="IPR022372">
    <property type="entry name" value="Accessory_SS_Asp1"/>
</dbReference>
<dbReference type="EMBL" id="FMPG01000002">
    <property type="protein sequence ID" value="SCS67520.1"/>
    <property type="molecule type" value="Genomic_DNA"/>
</dbReference>
<dbReference type="Pfam" id="PF16993">
    <property type="entry name" value="Asp1"/>
    <property type="match status" value="1"/>
</dbReference>
<dbReference type="Proteomes" id="UP000095412">
    <property type="component" value="Unassembled WGS sequence"/>
</dbReference>
<dbReference type="RefSeq" id="WP_069995423.1">
    <property type="nucleotide sequence ID" value="NZ_FMPG01000002.1"/>
</dbReference>
<proteinExistence type="predicted"/>
<keyword evidence="3" id="KW-1185">Reference proteome</keyword>
<organism evidence="1 4">
    <name type="scientific">Staphylococcus caeli</name>
    <dbReference type="NCBI Taxonomy" id="2201815"/>
    <lineage>
        <taxon>Bacteria</taxon>
        <taxon>Bacillati</taxon>
        <taxon>Bacillota</taxon>
        <taxon>Bacilli</taxon>
        <taxon>Bacillales</taxon>
        <taxon>Staphylococcaceae</taxon>
        <taxon>Staphylococcus</taxon>
    </lineage>
</organism>
<accession>A0A1D4K0K7</accession>